<proteinExistence type="predicted"/>
<evidence type="ECO:0000256" key="1">
    <source>
        <dbReference type="SAM" id="Coils"/>
    </source>
</evidence>
<protein>
    <submittedName>
        <fullName evidence="2">Uncharacterized protein</fullName>
    </submittedName>
</protein>
<dbReference type="EMBL" id="NAFK01000132">
    <property type="protein sequence ID" value="OSJ33741.1"/>
    <property type="molecule type" value="Genomic_DNA"/>
</dbReference>
<gene>
    <name evidence="2" type="ORF">BST63_05045</name>
</gene>
<evidence type="ECO:0000313" key="2">
    <source>
        <dbReference type="EMBL" id="OSJ33741.1"/>
    </source>
</evidence>
<sequence>MDDLAMLLAELERCKAEFEHLQTELNSPRGAGPVQPTTLQDLARRMSEIAARLEAATRAISKGPASGIH</sequence>
<keyword evidence="3" id="KW-1185">Reference proteome</keyword>
<organism evidence="2 3">
    <name type="scientific">Bradyrhizobium canariense</name>
    <dbReference type="NCBI Taxonomy" id="255045"/>
    <lineage>
        <taxon>Bacteria</taxon>
        <taxon>Pseudomonadati</taxon>
        <taxon>Pseudomonadota</taxon>
        <taxon>Alphaproteobacteria</taxon>
        <taxon>Hyphomicrobiales</taxon>
        <taxon>Nitrobacteraceae</taxon>
        <taxon>Bradyrhizobium</taxon>
    </lineage>
</organism>
<evidence type="ECO:0000313" key="3">
    <source>
        <dbReference type="Proteomes" id="UP000193884"/>
    </source>
</evidence>
<keyword evidence="1" id="KW-0175">Coiled coil</keyword>
<reference evidence="2 3" key="1">
    <citation type="submission" date="2017-03" db="EMBL/GenBank/DDBJ databases">
        <title>Whole genome sequences of fourteen strains of Bradyrhizobium canariense and one strain of Bradyrhizobium japonicum isolated from Lupinus (Papilionoideae: Genisteae) species in Algeria.</title>
        <authorList>
            <person name="Crovadore J."/>
            <person name="Chekireb D."/>
            <person name="Brachmann A."/>
            <person name="Chablais R."/>
            <person name="Cochard B."/>
            <person name="Lefort F."/>
        </authorList>
    </citation>
    <scope>NUCLEOTIDE SEQUENCE [LARGE SCALE GENOMIC DNA]</scope>
    <source>
        <strain evidence="2 3">UBMAN05</strain>
    </source>
</reference>
<comment type="caution">
    <text evidence="2">The sequence shown here is derived from an EMBL/GenBank/DDBJ whole genome shotgun (WGS) entry which is preliminary data.</text>
</comment>
<feature type="coiled-coil region" evidence="1">
    <location>
        <begin position="4"/>
        <end position="59"/>
    </location>
</feature>
<dbReference type="Proteomes" id="UP000193884">
    <property type="component" value="Unassembled WGS sequence"/>
</dbReference>
<name>A0ABX3X9F0_9BRAD</name>
<accession>A0ABX3X9F0</accession>